<dbReference type="GeneID" id="83197126"/>
<organism evidence="1 2">
    <name type="scientific">Penicillium chermesinum</name>
    <dbReference type="NCBI Taxonomy" id="63820"/>
    <lineage>
        <taxon>Eukaryota</taxon>
        <taxon>Fungi</taxon>
        <taxon>Dikarya</taxon>
        <taxon>Ascomycota</taxon>
        <taxon>Pezizomycotina</taxon>
        <taxon>Eurotiomycetes</taxon>
        <taxon>Eurotiomycetidae</taxon>
        <taxon>Eurotiales</taxon>
        <taxon>Aspergillaceae</taxon>
        <taxon>Penicillium</taxon>
    </lineage>
</organism>
<evidence type="ECO:0000313" key="2">
    <source>
        <dbReference type="Proteomes" id="UP001150941"/>
    </source>
</evidence>
<name>A0A9W9PKG0_9EURO</name>
<dbReference type="AlphaFoldDB" id="A0A9W9PKG0"/>
<evidence type="ECO:0000313" key="1">
    <source>
        <dbReference type="EMBL" id="KAJ5249075.1"/>
    </source>
</evidence>
<proteinExistence type="predicted"/>
<reference evidence="1" key="1">
    <citation type="submission" date="2022-11" db="EMBL/GenBank/DDBJ databases">
        <authorList>
            <person name="Petersen C."/>
        </authorList>
    </citation>
    <scope>NUCLEOTIDE SEQUENCE</scope>
    <source>
        <strain evidence="1">IBT 19713</strain>
    </source>
</reference>
<dbReference type="Proteomes" id="UP001150941">
    <property type="component" value="Unassembled WGS sequence"/>
</dbReference>
<keyword evidence="2" id="KW-1185">Reference proteome</keyword>
<gene>
    <name evidence="1" type="ORF">N7468_000526</name>
</gene>
<reference evidence="1" key="2">
    <citation type="journal article" date="2023" name="IMA Fungus">
        <title>Comparative genomic study of the Penicillium genus elucidates a diverse pangenome and 15 lateral gene transfer events.</title>
        <authorList>
            <person name="Petersen C."/>
            <person name="Sorensen T."/>
            <person name="Nielsen M.R."/>
            <person name="Sondergaard T.E."/>
            <person name="Sorensen J.L."/>
            <person name="Fitzpatrick D.A."/>
            <person name="Frisvad J.C."/>
            <person name="Nielsen K.L."/>
        </authorList>
    </citation>
    <scope>NUCLEOTIDE SEQUENCE</scope>
    <source>
        <strain evidence="1">IBT 19713</strain>
    </source>
</reference>
<protein>
    <submittedName>
        <fullName evidence="1">Uncharacterized protein</fullName>
    </submittedName>
</protein>
<sequence length="80" mass="8956">MKTMTGCATKTNVKLKLCINYFDTPSRFVVDGPWVLFDQGYDVRIGDRIALTAIFSSLVHFRFSATDPGPGDRGRAWRLG</sequence>
<dbReference type="RefSeq" id="XP_058335854.1">
    <property type="nucleotide sequence ID" value="XM_058469823.1"/>
</dbReference>
<dbReference type="EMBL" id="JAPQKS010000001">
    <property type="protein sequence ID" value="KAJ5249075.1"/>
    <property type="molecule type" value="Genomic_DNA"/>
</dbReference>
<comment type="caution">
    <text evidence="1">The sequence shown here is derived from an EMBL/GenBank/DDBJ whole genome shotgun (WGS) entry which is preliminary data.</text>
</comment>
<accession>A0A9W9PKG0</accession>